<dbReference type="PANTHER" id="PTHR43096">
    <property type="entry name" value="DNAJ HOMOLOG 1, MITOCHONDRIAL-RELATED"/>
    <property type="match status" value="1"/>
</dbReference>
<proteinExistence type="inferred from homology"/>
<dbReference type="GO" id="GO:0005737">
    <property type="term" value="C:cytoplasm"/>
    <property type="evidence" value="ECO:0007669"/>
    <property type="project" value="TreeGrafter"/>
</dbReference>
<evidence type="ECO:0000256" key="7">
    <source>
        <dbReference type="PROSITE-ProRule" id="PRU00546"/>
    </source>
</evidence>
<feature type="region of interest" description="Disordered" evidence="9">
    <location>
        <begin position="712"/>
        <end position="808"/>
    </location>
</feature>
<dbReference type="PRINTS" id="PR00625">
    <property type="entry name" value="JDOMAIN"/>
</dbReference>
<keyword evidence="3 7" id="KW-0863">Zinc-finger</keyword>
<sequence>MTEDRLQLIHQRLLHAAKQDDEALLDEVFEEADNLAEENAGEFDINHRDGLDAILSYDNTDVDPQNRIEGDTPLHLLMRADGMDRRAREYFLTELIDAGVNFQVKNNHNQKPFDVLSRVDDSNDWIETVYKESQIQRVLEDEDVVDDDDIADDSEASNSDTKQLQISLQFSLQSKHTSKFLSSRTLSKRAFSTTAKSSFKATLPTSQFKDPYQVLGVSKDAPTSEIKKAFYQLARKYHPDTNKEANAKEKFVEIQSAWETLSDETKRKNYDQFGPASQQQGFDPNMYGSRGGPFGGAGGFGGFGDAFGGGFPFGGGFGGGSPFGGGGNASDLFEQLFGSGAGRGTRGGFGGGVSRGDDIESTVSIPFLDAAKGKTVHLDTRPLKNCNSCKGNGLKRGKSRSTCKACNGVGSRTFVIQGGFQVASTCQVCQGSGSSINKGDECDSCDGVGKVRGKGTVEVKIPAGVEDGMKVRVTGQGDGPISGDGPPGDLYVRISVKPSKDFKRQGGRHRIPTLDGEVDIRVPAGTQPGEEMVLRGKGVPRIGRGMDKGDLMVGFQVQMPRHLSPLQREILEEFSDVTEGKAVRRKYPENVKEAVPKEEVKEDVKEDAKEVKKEDEEKTKKEKTTKEDTKSKEKKEPGDLLNELISKHLEIKFLNNELYELYKRKDRLEQSESNSVLEERYKVESKVLGEKIKEVEEQETVMSLLNRIAGTSTDLRDRLGPAVQQNNKRERPSDATPSSKKFKPLESADKSLEKPAEKVVEKPPAEKVLDKPPSEKLVEKVPETAPESSAKKSDENSTDKSSEQPPQETFVEKYDSLATQLNSLINKNFEVKRIEDETVRTFEEKQTLISLSKDNFFTIPSTNYQSDLSKLDMRLTYLDTSLKSTMKMANIIALNLVSNLIGFAKTTDSPISQMNAESQISSETYNSFRNQTENTIKTIINSNKNNSFKITEVEKLVDSFKGQINEAKSEIFETNKKSYDDFVDYTRDKLKTLDNKIINIGTAHNGLTKDLNSQSSLVTTLSTSTEENKMDITELQDFKQTMEDNYSTLFGMVKEQKEQITRLTNENEKLQQSNRGMQIVVNQHKNQIAAITRNSQNGQNGVARSASVTPSQGTSNAANLASVPHNKGNPASRSNTPAPQQLIQRVSQSPREQQPAQHPHQKARHSMPPHPNTARPPPTGPRQSAPLAQRMQPPSNRNNKPLPPHLQKGFH</sequence>
<feature type="compositionally biased region" description="Pro residues" evidence="9">
    <location>
        <begin position="1168"/>
        <end position="1180"/>
    </location>
</feature>
<feature type="domain" description="CR-type" evidence="11">
    <location>
        <begin position="373"/>
        <end position="454"/>
    </location>
</feature>
<feature type="coiled-coil region" evidence="8">
    <location>
        <begin position="651"/>
        <end position="698"/>
    </location>
</feature>
<evidence type="ECO:0000256" key="6">
    <source>
        <dbReference type="PROSITE-ProRule" id="PRU00023"/>
    </source>
</evidence>
<dbReference type="InterPro" id="IPR001305">
    <property type="entry name" value="HSP_DnaJ_Cys-rich_dom"/>
</dbReference>
<dbReference type="InterPro" id="IPR036410">
    <property type="entry name" value="HSP_DnaJ_Cys-rich_dom_sf"/>
</dbReference>
<dbReference type="Gene3D" id="1.10.287.110">
    <property type="entry name" value="DnaJ domain"/>
    <property type="match status" value="1"/>
</dbReference>
<dbReference type="SUPFAM" id="SSF49493">
    <property type="entry name" value="HSP40/DnaJ peptide-binding domain"/>
    <property type="match status" value="2"/>
</dbReference>
<evidence type="ECO:0000259" key="10">
    <source>
        <dbReference type="PROSITE" id="PS50076"/>
    </source>
</evidence>
<evidence type="ECO:0000313" key="15">
    <source>
        <dbReference type="Proteomes" id="UP000310685"/>
    </source>
</evidence>
<gene>
    <name evidence="13" type="ORF">E3Q10_02027</name>
    <name evidence="12" type="ORF">E3Q22_03771</name>
</gene>
<dbReference type="SUPFAM" id="SSF57938">
    <property type="entry name" value="DnaJ/Hsp40 cysteine-rich domain"/>
    <property type="match status" value="1"/>
</dbReference>
<dbReference type="PROSITE" id="PS50088">
    <property type="entry name" value="ANK_REPEAT"/>
    <property type="match status" value="1"/>
</dbReference>
<evidence type="ECO:0000256" key="4">
    <source>
        <dbReference type="ARBA" id="ARBA00022833"/>
    </source>
</evidence>
<feature type="domain" description="J" evidence="10">
    <location>
        <begin position="210"/>
        <end position="274"/>
    </location>
</feature>
<dbReference type="Gene3D" id="2.10.230.10">
    <property type="entry name" value="Heat shock protein DnaJ, cysteine-rich domain"/>
    <property type="match status" value="1"/>
</dbReference>
<dbReference type="InterPro" id="IPR012724">
    <property type="entry name" value="DnaJ"/>
</dbReference>
<evidence type="ECO:0000256" key="3">
    <source>
        <dbReference type="ARBA" id="ARBA00022771"/>
    </source>
</evidence>
<dbReference type="FunFam" id="2.10.230.10:FF:000001">
    <property type="entry name" value="DnaJ subfamily A member 2"/>
    <property type="match status" value="1"/>
</dbReference>
<dbReference type="GO" id="GO:0008270">
    <property type="term" value="F:zinc ion binding"/>
    <property type="evidence" value="ECO:0007669"/>
    <property type="project" value="UniProtKB-KW"/>
</dbReference>
<feature type="compositionally biased region" description="Basic and acidic residues" evidence="9">
    <location>
        <begin position="743"/>
        <end position="782"/>
    </location>
</feature>
<dbReference type="PROSITE" id="PS00636">
    <property type="entry name" value="DNAJ_1"/>
    <property type="match status" value="1"/>
</dbReference>
<feature type="region of interest" description="Disordered" evidence="9">
    <location>
        <begin position="1093"/>
        <end position="1211"/>
    </location>
</feature>
<dbReference type="Proteomes" id="UP000305647">
    <property type="component" value="Unassembled WGS sequence"/>
</dbReference>
<accession>A0A4T0QZE7</accession>
<dbReference type="CDD" id="cd10747">
    <property type="entry name" value="DnaJ_C"/>
    <property type="match status" value="1"/>
</dbReference>
<keyword evidence="5" id="KW-0143">Chaperone</keyword>
<protein>
    <recommendedName>
        <fullName evidence="16">DnaJ-domain-containing protein</fullName>
    </recommendedName>
</protein>
<evidence type="ECO:0000256" key="8">
    <source>
        <dbReference type="SAM" id="Coils"/>
    </source>
</evidence>
<dbReference type="Pfam" id="PF01556">
    <property type="entry name" value="DnaJ_C"/>
    <property type="match status" value="1"/>
</dbReference>
<comment type="caution">
    <text evidence="13">The sequence shown here is derived from an EMBL/GenBank/DDBJ whole genome shotgun (WGS) entry which is preliminary data.</text>
</comment>
<reference evidence="14 15" key="1">
    <citation type="submission" date="2019-03" db="EMBL/GenBank/DDBJ databases">
        <title>Sequencing 25 genomes of Wallemia mellicola.</title>
        <authorList>
            <person name="Gostincar C."/>
        </authorList>
    </citation>
    <scope>NUCLEOTIDE SEQUENCE [LARGE SCALE GENOMIC DNA]</scope>
    <source>
        <strain evidence="12 15">EXF-6152</strain>
        <strain evidence="13 14">EXF-8738</strain>
    </source>
</reference>
<feature type="compositionally biased region" description="Polar residues" evidence="9">
    <location>
        <begin position="1129"/>
        <end position="1156"/>
    </location>
</feature>
<keyword evidence="6" id="KW-0040">ANK repeat</keyword>
<dbReference type="PROSITE" id="PS50076">
    <property type="entry name" value="DNAJ_2"/>
    <property type="match status" value="1"/>
</dbReference>
<evidence type="ECO:0000256" key="5">
    <source>
        <dbReference type="ARBA" id="ARBA00023186"/>
    </source>
</evidence>
<name>A0A4T0QZE7_9BASI</name>
<dbReference type="InterPro" id="IPR008971">
    <property type="entry name" value="HSP40/DnaJ_pept-bd"/>
</dbReference>
<keyword evidence="2" id="KW-0677">Repeat</keyword>
<keyword evidence="8" id="KW-0175">Coiled coil</keyword>
<feature type="region of interest" description="Disordered" evidence="9">
    <location>
        <begin position="593"/>
        <end position="637"/>
    </location>
</feature>
<feature type="zinc finger region" description="CR-type" evidence="7">
    <location>
        <begin position="373"/>
        <end position="454"/>
    </location>
</feature>
<evidence type="ECO:0008006" key="16">
    <source>
        <dbReference type="Google" id="ProtNLM"/>
    </source>
</evidence>
<feature type="compositionally biased region" description="Polar residues" evidence="9">
    <location>
        <begin position="1093"/>
        <end position="1119"/>
    </location>
</feature>
<organism evidence="13 14">
    <name type="scientific">Wallemia mellicola</name>
    <dbReference type="NCBI Taxonomy" id="1708541"/>
    <lineage>
        <taxon>Eukaryota</taxon>
        <taxon>Fungi</taxon>
        <taxon>Dikarya</taxon>
        <taxon>Basidiomycota</taxon>
        <taxon>Wallemiomycotina</taxon>
        <taxon>Wallemiomycetes</taxon>
        <taxon>Wallemiales</taxon>
        <taxon>Wallemiaceae</taxon>
        <taxon>Wallemia</taxon>
    </lineage>
</organism>
<dbReference type="GO" id="GO:0042026">
    <property type="term" value="P:protein refolding"/>
    <property type="evidence" value="ECO:0007669"/>
    <property type="project" value="TreeGrafter"/>
</dbReference>
<dbReference type="InterPro" id="IPR002110">
    <property type="entry name" value="Ankyrin_rpt"/>
</dbReference>
<feature type="coiled-coil region" evidence="8">
    <location>
        <begin position="1053"/>
        <end position="1080"/>
    </location>
</feature>
<dbReference type="GO" id="GO:0005524">
    <property type="term" value="F:ATP binding"/>
    <property type="evidence" value="ECO:0007669"/>
    <property type="project" value="InterPro"/>
</dbReference>
<dbReference type="EMBL" id="SPRC01000054">
    <property type="protein sequence ID" value="TIB75950.1"/>
    <property type="molecule type" value="Genomic_DNA"/>
</dbReference>
<dbReference type="PROSITE" id="PS51188">
    <property type="entry name" value="ZF_CR"/>
    <property type="match status" value="1"/>
</dbReference>
<dbReference type="GO" id="GO:0009408">
    <property type="term" value="P:response to heat"/>
    <property type="evidence" value="ECO:0007669"/>
    <property type="project" value="InterPro"/>
</dbReference>
<evidence type="ECO:0000313" key="12">
    <source>
        <dbReference type="EMBL" id="TIB75950.1"/>
    </source>
</evidence>
<dbReference type="EMBL" id="SPRO01000017">
    <property type="protein sequence ID" value="TIC30712.1"/>
    <property type="molecule type" value="Genomic_DNA"/>
</dbReference>
<dbReference type="InterPro" id="IPR036869">
    <property type="entry name" value="J_dom_sf"/>
</dbReference>
<dbReference type="GO" id="GO:0051082">
    <property type="term" value="F:unfolded protein binding"/>
    <property type="evidence" value="ECO:0007669"/>
    <property type="project" value="InterPro"/>
</dbReference>
<dbReference type="HAMAP" id="MF_01152">
    <property type="entry name" value="DnaJ"/>
    <property type="match status" value="1"/>
</dbReference>
<evidence type="ECO:0000259" key="11">
    <source>
        <dbReference type="PROSITE" id="PS51188"/>
    </source>
</evidence>
<dbReference type="InterPro" id="IPR018253">
    <property type="entry name" value="DnaJ_domain_CS"/>
</dbReference>
<dbReference type="AlphaFoldDB" id="A0A4T0QZE7"/>
<feature type="repeat" description="ANK" evidence="6">
    <location>
        <begin position="69"/>
        <end position="107"/>
    </location>
</feature>
<dbReference type="Pfam" id="PF00226">
    <property type="entry name" value="DnaJ"/>
    <property type="match status" value="1"/>
</dbReference>
<feature type="compositionally biased region" description="Basic and acidic residues" evidence="9">
    <location>
        <begin position="789"/>
        <end position="802"/>
    </location>
</feature>
<dbReference type="Pfam" id="PF00684">
    <property type="entry name" value="DnaJ_CXXCXGXG"/>
    <property type="match status" value="1"/>
</dbReference>
<dbReference type="CDD" id="cd10719">
    <property type="entry name" value="DnaJ_zf"/>
    <property type="match status" value="1"/>
</dbReference>
<evidence type="ECO:0000256" key="9">
    <source>
        <dbReference type="SAM" id="MobiDB-lite"/>
    </source>
</evidence>
<evidence type="ECO:0000256" key="2">
    <source>
        <dbReference type="ARBA" id="ARBA00022737"/>
    </source>
</evidence>
<dbReference type="SMART" id="SM00271">
    <property type="entry name" value="DnaJ"/>
    <property type="match status" value="1"/>
</dbReference>
<dbReference type="SUPFAM" id="SSF46565">
    <property type="entry name" value="Chaperone J-domain"/>
    <property type="match status" value="1"/>
</dbReference>
<keyword evidence="1 7" id="KW-0479">Metal-binding</keyword>
<dbReference type="Proteomes" id="UP000310685">
    <property type="component" value="Unassembled WGS sequence"/>
</dbReference>
<dbReference type="PANTHER" id="PTHR43096:SF52">
    <property type="entry name" value="DNAJ HOMOLOG 1, MITOCHONDRIAL-RELATED"/>
    <property type="match status" value="1"/>
</dbReference>
<dbReference type="GO" id="GO:0031072">
    <property type="term" value="F:heat shock protein binding"/>
    <property type="evidence" value="ECO:0007669"/>
    <property type="project" value="InterPro"/>
</dbReference>
<keyword evidence="4 7" id="KW-0862">Zinc</keyword>
<dbReference type="Gene3D" id="2.60.260.20">
    <property type="entry name" value="Urease metallochaperone UreE, N-terminal domain"/>
    <property type="match status" value="2"/>
</dbReference>
<dbReference type="CDD" id="cd06257">
    <property type="entry name" value="DnaJ"/>
    <property type="match status" value="1"/>
</dbReference>
<dbReference type="InterPro" id="IPR001623">
    <property type="entry name" value="DnaJ_domain"/>
</dbReference>
<dbReference type="InterPro" id="IPR002939">
    <property type="entry name" value="DnaJ_C"/>
</dbReference>
<evidence type="ECO:0000313" key="14">
    <source>
        <dbReference type="Proteomes" id="UP000305647"/>
    </source>
</evidence>
<evidence type="ECO:0000313" key="13">
    <source>
        <dbReference type="EMBL" id="TIC30712.1"/>
    </source>
</evidence>
<evidence type="ECO:0000256" key="1">
    <source>
        <dbReference type="ARBA" id="ARBA00022723"/>
    </source>
</evidence>